<dbReference type="RefSeq" id="WP_203001888.1">
    <property type="nucleotide sequence ID" value="NZ_JADWYU010000086.1"/>
</dbReference>
<name>A0A937RFG6_9ACTN</name>
<dbReference type="GO" id="GO:0016491">
    <property type="term" value="F:oxidoreductase activity"/>
    <property type="evidence" value="ECO:0007669"/>
    <property type="project" value="InterPro"/>
</dbReference>
<gene>
    <name evidence="2" type="ORF">I7412_29320</name>
</gene>
<dbReference type="SUPFAM" id="SSF47240">
    <property type="entry name" value="Ferritin-like"/>
    <property type="match status" value="1"/>
</dbReference>
<evidence type="ECO:0000256" key="1">
    <source>
        <dbReference type="SAM" id="MobiDB-lite"/>
    </source>
</evidence>
<feature type="region of interest" description="Disordered" evidence="1">
    <location>
        <begin position="1"/>
        <end position="43"/>
    </location>
</feature>
<dbReference type="InterPro" id="IPR009078">
    <property type="entry name" value="Ferritin-like_SF"/>
</dbReference>
<sequence length="335" mass="36012">MAMTSSGNGDGGGGGLEPGGPGVRAGSGAHPRPGAAPFRGKDGDGGDDIFDLDRFLRVSRRLDLSAVAWDEVRAHELTPDEARTLTYMMDIESHTIIYLRDLLATRAALEPDVTAFLSCWAYEELWHGEALSRFLGEAGYRSEPDRGLVQGDSPFPSRIARNRMIRRRVTARDLGTHLGMALASAAMRDFVALHMTWGAVNELSTLTAYRRLAAKTGHPVLRALLTEITKDERRHFAFYRAQARLRLGRSPAARAITRWALDHVWSPVGSGVRPRAETDHTIAYLFGDAAGRAAAADLDRVLGRLPGLAGIDIVSRSVAAATGRVHAGAAAAAGA</sequence>
<dbReference type="Gene3D" id="1.10.620.20">
    <property type="entry name" value="Ribonucleotide Reductase, subunit A"/>
    <property type="match status" value="1"/>
</dbReference>
<feature type="compositionally biased region" description="Gly residues" evidence="1">
    <location>
        <begin position="8"/>
        <end position="25"/>
    </location>
</feature>
<reference evidence="2" key="1">
    <citation type="submission" date="2020-12" db="EMBL/GenBank/DDBJ databases">
        <title>Genomic characterization of non-nitrogen-fixing Frankia strains.</title>
        <authorList>
            <person name="Carlos-Shanley C."/>
            <person name="Guerra T."/>
            <person name="Hahn D."/>
        </authorList>
    </citation>
    <scope>NUCLEOTIDE SEQUENCE</scope>
    <source>
        <strain evidence="2">CN6</strain>
    </source>
</reference>
<dbReference type="EMBL" id="JAEACQ010000261">
    <property type="protein sequence ID" value="MBL7631188.1"/>
    <property type="molecule type" value="Genomic_DNA"/>
</dbReference>
<keyword evidence="3" id="KW-1185">Reference proteome</keyword>
<protein>
    <submittedName>
        <fullName evidence="2">Ferritin-like domain-containing protein</fullName>
    </submittedName>
</protein>
<dbReference type="AlphaFoldDB" id="A0A937RFG6"/>
<comment type="caution">
    <text evidence="2">The sequence shown here is derived from an EMBL/GenBank/DDBJ whole genome shotgun (WGS) entry which is preliminary data.</text>
</comment>
<evidence type="ECO:0000313" key="3">
    <source>
        <dbReference type="Proteomes" id="UP000604475"/>
    </source>
</evidence>
<accession>A0A937RFG6</accession>
<dbReference type="InterPro" id="IPR012348">
    <property type="entry name" value="RNR-like"/>
</dbReference>
<evidence type="ECO:0000313" key="2">
    <source>
        <dbReference type="EMBL" id="MBL7631188.1"/>
    </source>
</evidence>
<proteinExistence type="predicted"/>
<dbReference type="Proteomes" id="UP000604475">
    <property type="component" value="Unassembled WGS sequence"/>
</dbReference>
<organism evidence="2 3">
    <name type="scientific">Frankia nepalensis</name>
    <dbReference type="NCBI Taxonomy" id="1836974"/>
    <lineage>
        <taxon>Bacteria</taxon>
        <taxon>Bacillati</taxon>
        <taxon>Actinomycetota</taxon>
        <taxon>Actinomycetes</taxon>
        <taxon>Frankiales</taxon>
        <taxon>Frankiaceae</taxon>
        <taxon>Frankia</taxon>
    </lineage>
</organism>